<dbReference type="GO" id="GO:0015485">
    <property type="term" value="F:cholesterol binding"/>
    <property type="evidence" value="ECO:0007669"/>
    <property type="project" value="Ensembl"/>
</dbReference>
<dbReference type="Pfam" id="PF01852">
    <property type="entry name" value="START"/>
    <property type="match status" value="1"/>
</dbReference>
<dbReference type="Gene3D" id="3.30.530.20">
    <property type="match status" value="1"/>
</dbReference>
<dbReference type="InterPro" id="IPR002913">
    <property type="entry name" value="START_lipid-bd_dom"/>
</dbReference>
<evidence type="ECO:0000313" key="6">
    <source>
        <dbReference type="Ensembl" id="ENSSMRP00000008018.1"/>
    </source>
</evidence>
<dbReference type="PANTHER" id="PTHR46374">
    <property type="entry name" value="PROTEIN CBG07384"/>
    <property type="match status" value="1"/>
</dbReference>
<keyword evidence="3" id="KW-0446">Lipid-binding</keyword>
<dbReference type="GeneTree" id="ENSGT00940000159159"/>
<dbReference type="PROSITE" id="PS50848">
    <property type="entry name" value="START"/>
    <property type="match status" value="1"/>
</dbReference>
<evidence type="ECO:0000313" key="7">
    <source>
        <dbReference type="Proteomes" id="UP000694421"/>
    </source>
</evidence>
<sequence>MNYQEAADWAAERMNSYRTDPGGWRSCKRTNEVSISWRPSTEFHGNLYKAEGVIPAKPEDVFKCLKPETGGLRQKWDQNVDEVVVVETINDNVCIVRSVTPSALMKIISPREFVDVVKIKKDEDGTIASMATNVEHPLCPPLPNYVRGLNYPCGCFCIPVSGDPGKTQLLGFFQTDLSGSLPQTVVESFFPTSITGFYSNLTKAVGKLVA</sequence>
<dbReference type="SUPFAM" id="SSF55961">
    <property type="entry name" value="Bet v1-like"/>
    <property type="match status" value="1"/>
</dbReference>
<dbReference type="SMART" id="SM00234">
    <property type="entry name" value="START"/>
    <property type="match status" value="1"/>
</dbReference>
<reference evidence="6" key="2">
    <citation type="submission" date="2025-09" db="UniProtKB">
        <authorList>
            <consortium name="Ensembl"/>
        </authorList>
    </citation>
    <scope>IDENTIFICATION</scope>
</reference>
<evidence type="ECO:0000256" key="1">
    <source>
        <dbReference type="ARBA" id="ARBA00022448"/>
    </source>
</evidence>
<keyword evidence="1" id="KW-0813">Transport</keyword>
<evidence type="ECO:0000256" key="4">
    <source>
        <dbReference type="ARBA" id="ARBA00024750"/>
    </source>
</evidence>
<dbReference type="Ensembl" id="ENSSMRT00000009361.1">
    <property type="protein sequence ID" value="ENSSMRP00000008018.1"/>
    <property type="gene ID" value="ENSSMRG00000006426.1"/>
</dbReference>
<accession>A0A8D0DJ56</accession>
<name>A0A8D0DJ56_SALMN</name>
<evidence type="ECO:0000256" key="2">
    <source>
        <dbReference type="ARBA" id="ARBA00023055"/>
    </source>
</evidence>
<keyword evidence="7" id="KW-1185">Reference proteome</keyword>
<dbReference type="GO" id="GO:0070508">
    <property type="term" value="P:cholesterol import"/>
    <property type="evidence" value="ECO:0007669"/>
    <property type="project" value="Ensembl"/>
</dbReference>
<evidence type="ECO:0000259" key="5">
    <source>
        <dbReference type="PROSITE" id="PS50848"/>
    </source>
</evidence>
<feature type="domain" description="START" evidence="5">
    <location>
        <begin position="1"/>
        <end position="210"/>
    </location>
</feature>
<comment type="function">
    <text evidence="4">May be involved in the intracellular transport of sterols or other lipids. May bind cholesterol or other sterols.</text>
</comment>
<protein>
    <submittedName>
        <fullName evidence="6">StAR related lipid transfer domain containing 5</fullName>
    </submittedName>
</protein>
<dbReference type="Proteomes" id="UP000694421">
    <property type="component" value="Unplaced"/>
</dbReference>
<dbReference type="AlphaFoldDB" id="A0A8D0DJ56"/>
<dbReference type="PANTHER" id="PTHR46374:SF3">
    <property type="entry name" value="STAR-RELATED LIPID TRANSFER PROTEIN 5"/>
    <property type="match status" value="1"/>
</dbReference>
<reference evidence="6" key="1">
    <citation type="submission" date="2025-08" db="UniProtKB">
        <authorList>
            <consortium name="Ensembl"/>
        </authorList>
    </citation>
    <scope>IDENTIFICATION</scope>
</reference>
<evidence type="ECO:0000256" key="3">
    <source>
        <dbReference type="ARBA" id="ARBA00023121"/>
    </source>
</evidence>
<dbReference type="OMA" id="PQKVWEC"/>
<dbReference type="GO" id="GO:0120020">
    <property type="term" value="F:cholesterol transfer activity"/>
    <property type="evidence" value="ECO:0007669"/>
    <property type="project" value="Ensembl"/>
</dbReference>
<organism evidence="6 7">
    <name type="scientific">Salvator merianae</name>
    <name type="common">Argentine black and white tegu</name>
    <name type="synonym">Tupinambis merianae</name>
    <dbReference type="NCBI Taxonomy" id="96440"/>
    <lineage>
        <taxon>Eukaryota</taxon>
        <taxon>Metazoa</taxon>
        <taxon>Chordata</taxon>
        <taxon>Craniata</taxon>
        <taxon>Vertebrata</taxon>
        <taxon>Euteleostomi</taxon>
        <taxon>Lepidosauria</taxon>
        <taxon>Squamata</taxon>
        <taxon>Bifurcata</taxon>
        <taxon>Unidentata</taxon>
        <taxon>Episquamata</taxon>
        <taxon>Laterata</taxon>
        <taxon>Teiioidea</taxon>
        <taxon>Teiidae</taxon>
        <taxon>Salvator</taxon>
    </lineage>
</organism>
<dbReference type="InterPro" id="IPR043556">
    <property type="entry name" value="StARD5/6"/>
</dbReference>
<proteinExistence type="predicted"/>
<dbReference type="InterPro" id="IPR023393">
    <property type="entry name" value="START-like_dom_sf"/>
</dbReference>
<keyword evidence="2" id="KW-0445">Lipid transport</keyword>